<sequence>MCTRVYVGNLPMDVRTRELDDLFYKYGRIRDIDIKQPSRPPAFAFVEFEHSRDADDAIRGRDGYQFDGQRLRVERTNGGGGGRGDRDRGGDKGFGRNLMGSGKYAVDVTGLPESAAWQDVKDFFRKAGDVIFAKVDKKGVGFVEFTNKEDMLRAVSKFDDVKQEQRGRRNMLVTAMDHIHQSRRLNLGLMSSHAADADSEYLDLANHNMHASAPSTYHLSLQHSHSLDMNAQYLDQDGLQDDQYTLGGQLSSPKNNAKPSLYKTELCKRFSEYGSCRYGAKCQFAHGLPELRHVLRHPKYKTTKCKSYWGSGHCPYGSRCRFIHEEEVYNPNVKNSFRGGITQENELSPTGQGGPSFLNSSGYTPDFSPTSADMGPGMYNPDFSHGPSSPQSWLGDASRSNFIRSSPSDMYPTKPNPIGPKKSPMAGASHHHTNDLDHGAEYSGLQDAIKVLMNFNYEESTPMAPASSPTGASPSLSIKSPLARGDMSLHADELWKDFSAASISDAADDASAPSSSSDQKWFSNEHPPKQPPPPPTPRMKAPLSLADQALSKLDCSKETLIDVIGRITVQDGMLDAVHLAHERGWEVAIVSDANTVFIDAFLNLHNLTSIITQVFTNHSAFQGDTLHVTPYHPLDQPPHGCPRCPTNMCKGSIVKQIKASAEYTKILYIGDGGGDFCPVATELSSNDVVFAREKYELLHKVQQTPVLATVVPWNTGFDILKGFQAHIA</sequence>
<feature type="domain" description="RRM" evidence="15">
    <location>
        <begin position="104"/>
        <end position="177"/>
    </location>
</feature>
<evidence type="ECO:0000256" key="7">
    <source>
        <dbReference type="ARBA" id="ARBA00022801"/>
    </source>
</evidence>
<dbReference type="Pfam" id="PF00076">
    <property type="entry name" value="RRM_1"/>
    <property type="match status" value="2"/>
</dbReference>
<dbReference type="PROSITE" id="PS50102">
    <property type="entry name" value="RRM"/>
    <property type="match status" value="2"/>
</dbReference>
<dbReference type="InterPro" id="IPR000504">
    <property type="entry name" value="RRM_dom"/>
</dbReference>
<evidence type="ECO:0000259" key="16">
    <source>
        <dbReference type="PROSITE" id="PS50103"/>
    </source>
</evidence>
<protein>
    <submittedName>
        <fullName evidence="17">Uncharacterized protein</fullName>
    </submittedName>
</protein>
<evidence type="ECO:0000256" key="14">
    <source>
        <dbReference type="SAM" id="MobiDB-lite"/>
    </source>
</evidence>
<dbReference type="CDD" id="cd12339">
    <property type="entry name" value="RRM2_SRSF1_4_like"/>
    <property type="match status" value="1"/>
</dbReference>
<dbReference type="PANTHER" id="PTHR23003:SF62">
    <property type="entry name" value="SERINE_ARGININE (SR)-TYPE SHUTTLING MRNA BINDING PROTEIN NPL3"/>
    <property type="match status" value="1"/>
</dbReference>
<dbReference type="Pfam" id="PF00642">
    <property type="entry name" value="zf-CCCH"/>
    <property type="match status" value="2"/>
</dbReference>
<dbReference type="InterPro" id="IPR036855">
    <property type="entry name" value="Znf_CCCH_sf"/>
</dbReference>
<keyword evidence="5" id="KW-0677">Repeat</keyword>
<comment type="caution">
    <text evidence="17">The sequence shown here is derived from an EMBL/GenBank/DDBJ whole genome shotgun (WGS) entry which is preliminary data.</text>
</comment>
<dbReference type="InterPro" id="IPR016965">
    <property type="entry name" value="Pase_PHOSPHO-typ"/>
</dbReference>
<keyword evidence="9" id="KW-0460">Magnesium</keyword>
<keyword evidence="3" id="KW-0507">mRNA processing</keyword>
<evidence type="ECO:0000256" key="6">
    <source>
        <dbReference type="ARBA" id="ARBA00022771"/>
    </source>
</evidence>
<evidence type="ECO:0000256" key="1">
    <source>
        <dbReference type="ARBA" id="ARBA00001946"/>
    </source>
</evidence>
<feature type="region of interest" description="Disordered" evidence="14">
    <location>
        <begin position="73"/>
        <end position="94"/>
    </location>
</feature>
<dbReference type="InterPro" id="IPR023214">
    <property type="entry name" value="HAD_sf"/>
</dbReference>
<feature type="region of interest" description="Disordered" evidence="14">
    <location>
        <begin position="506"/>
        <end position="541"/>
    </location>
</feature>
<dbReference type="GO" id="GO:0003729">
    <property type="term" value="F:mRNA binding"/>
    <property type="evidence" value="ECO:0007669"/>
    <property type="project" value="TreeGrafter"/>
</dbReference>
<comment type="cofactor">
    <cofactor evidence="1">
        <name>Mg(2+)</name>
        <dbReference type="ChEBI" id="CHEBI:18420"/>
    </cofactor>
</comment>
<feature type="zinc finger region" description="C3H1-type" evidence="13">
    <location>
        <begin position="261"/>
        <end position="289"/>
    </location>
</feature>
<feature type="compositionally biased region" description="Basic and acidic residues" evidence="14">
    <location>
        <begin position="83"/>
        <end position="94"/>
    </location>
</feature>
<dbReference type="Proteomes" id="UP000285712">
    <property type="component" value="Unassembled WGS sequence"/>
</dbReference>
<dbReference type="VEuPathDB" id="FungiDB:H257_08807"/>
<keyword evidence="8 13" id="KW-0862">Zinc</keyword>
<dbReference type="FunFam" id="4.10.1000.10:FF:000001">
    <property type="entry name" value="zinc finger CCCH domain-containing protein 15-like"/>
    <property type="match status" value="1"/>
</dbReference>
<dbReference type="GO" id="GO:0008270">
    <property type="term" value="F:zinc ion binding"/>
    <property type="evidence" value="ECO:0007669"/>
    <property type="project" value="UniProtKB-KW"/>
</dbReference>
<evidence type="ECO:0000259" key="15">
    <source>
        <dbReference type="PROSITE" id="PS50102"/>
    </source>
</evidence>
<keyword evidence="11" id="KW-0539">Nucleus</keyword>
<dbReference type="PANTHER" id="PTHR23003">
    <property type="entry name" value="RNA RECOGNITION MOTIF RRM DOMAIN CONTAINING PROTEIN"/>
    <property type="match status" value="1"/>
</dbReference>
<dbReference type="VEuPathDB" id="FungiDB:H257_08808"/>
<evidence type="ECO:0000256" key="3">
    <source>
        <dbReference type="ARBA" id="ARBA00022664"/>
    </source>
</evidence>
<dbReference type="EMBL" id="QUTG01004233">
    <property type="protein sequence ID" value="RHY88834.1"/>
    <property type="molecule type" value="Genomic_DNA"/>
</dbReference>
<gene>
    <name evidence="17" type="ORF">DYB35_002844</name>
</gene>
<dbReference type="InterPro" id="IPR000571">
    <property type="entry name" value="Znf_CCCH"/>
</dbReference>
<dbReference type="Gene3D" id="4.10.1000.10">
    <property type="entry name" value="Zinc finger, CCCH-type"/>
    <property type="match status" value="2"/>
</dbReference>
<accession>A0A418D2C8</accession>
<dbReference type="Pfam" id="PF06888">
    <property type="entry name" value="Put_Phosphatase"/>
    <property type="match status" value="1"/>
</dbReference>
<evidence type="ECO:0000256" key="2">
    <source>
        <dbReference type="ARBA" id="ARBA00004123"/>
    </source>
</evidence>
<feature type="compositionally biased region" description="Low complexity" evidence="14">
    <location>
        <begin position="506"/>
        <end position="518"/>
    </location>
</feature>
<dbReference type="GO" id="GO:0005737">
    <property type="term" value="C:cytoplasm"/>
    <property type="evidence" value="ECO:0007669"/>
    <property type="project" value="TreeGrafter"/>
</dbReference>
<dbReference type="InterPro" id="IPR012677">
    <property type="entry name" value="Nucleotide-bd_a/b_plait_sf"/>
</dbReference>
<dbReference type="Gene3D" id="3.40.50.1000">
    <property type="entry name" value="HAD superfamily/HAD-like"/>
    <property type="match status" value="1"/>
</dbReference>
<feature type="compositionally biased region" description="Polar residues" evidence="14">
    <location>
        <begin position="357"/>
        <end position="371"/>
    </location>
</feature>
<organism evidence="17 18">
    <name type="scientific">Aphanomyces astaci</name>
    <name type="common">Crayfish plague agent</name>
    <dbReference type="NCBI Taxonomy" id="112090"/>
    <lineage>
        <taxon>Eukaryota</taxon>
        <taxon>Sar</taxon>
        <taxon>Stramenopiles</taxon>
        <taxon>Oomycota</taxon>
        <taxon>Saprolegniomycetes</taxon>
        <taxon>Saprolegniales</taxon>
        <taxon>Verrucalvaceae</taxon>
        <taxon>Aphanomyces</taxon>
    </lineage>
</organism>
<dbReference type="Gene3D" id="3.30.70.330">
    <property type="match status" value="2"/>
</dbReference>
<evidence type="ECO:0000256" key="11">
    <source>
        <dbReference type="ARBA" id="ARBA00023242"/>
    </source>
</evidence>
<dbReference type="SUPFAM" id="SSF56784">
    <property type="entry name" value="HAD-like"/>
    <property type="match status" value="1"/>
</dbReference>
<comment type="subcellular location">
    <subcellularLocation>
        <location evidence="2">Nucleus</location>
    </subcellularLocation>
</comment>
<proteinExistence type="predicted"/>
<evidence type="ECO:0000256" key="12">
    <source>
        <dbReference type="PROSITE-ProRule" id="PRU00176"/>
    </source>
</evidence>
<dbReference type="SUPFAM" id="SSF54928">
    <property type="entry name" value="RNA-binding domain, RBD"/>
    <property type="match status" value="1"/>
</dbReference>
<dbReference type="VEuPathDB" id="FungiDB:H257_08809"/>
<feature type="domain" description="RRM" evidence="15">
    <location>
        <begin position="3"/>
        <end position="78"/>
    </location>
</feature>
<feature type="region of interest" description="Disordered" evidence="14">
    <location>
        <begin position="460"/>
        <end position="479"/>
    </location>
</feature>
<dbReference type="SUPFAM" id="SSF90229">
    <property type="entry name" value="CCCH zinc finger"/>
    <property type="match status" value="2"/>
</dbReference>
<dbReference type="GO" id="GO:0006397">
    <property type="term" value="P:mRNA processing"/>
    <property type="evidence" value="ECO:0007669"/>
    <property type="project" value="UniProtKB-KW"/>
</dbReference>
<keyword evidence="10 12" id="KW-0694">RNA-binding</keyword>
<keyword evidence="6 13" id="KW-0863">Zinc-finger</keyword>
<feature type="region of interest" description="Disordered" evidence="14">
    <location>
        <begin position="340"/>
        <end position="439"/>
    </location>
</feature>
<evidence type="ECO:0000256" key="4">
    <source>
        <dbReference type="ARBA" id="ARBA00022723"/>
    </source>
</evidence>
<dbReference type="NCBIfam" id="TIGR01488">
    <property type="entry name" value="HAD-SF-IB"/>
    <property type="match status" value="1"/>
</dbReference>
<dbReference type="InterPro" id="IPR035979">
    <property type="entry name" value="RBD_domain_sf"/>
</dbReference>
<keyword evidence="7" id="KW-0378">Hydrolase</keyword>
<evidence type="ECO:0000256" key="13">
    <source>
        <dbReference type="PROSITE-ProRule" id="PRU00723"/>
    </source>
</evidence>
<evidence type="ECO:0000256" key="10">
    <source>
        <dbReference type="ARBA" id="ARBA00022884"/>
    </source>
</evidence>
<feature type="compositionally biased region" description="Polar residues" evidence="14">
    <location>
        <begin position="386"/>
        <end position="408"/>
    </location>
</feature>
<feature type="domain" description="C3H1-type" evidence="16">
    <location>
        <begin position="299"/>
        <end position="327"/>
    </location>
</feature>
<evidence type="ECO:0000313" key="17">
    <source>
        <dbReference type="EMBL" id="RHY88834.1"/>
    </source>
</evidence>
<feature type="domain" description="C3H1-type" evidence="16">
    <location>
        <begin position="261"/>
        <end position="289"/>
    </location>
</feature>
<evidence type="ECO:0000256" key="8">
    <source>
        <dbReference type="ARBA" id="ARBA00022833"/>
    </source>
</evidence>
<dbReference type="SMART" id="SM00356">
    <property type="entry name" value="ZnF_C3H1"/>
    <property type="match status" value="2"/>
</dbReference>
<dbReference type="InterPro" id="IPR006384">
    <property type="entry name" value="HAD_hydro_PyrdxlP_Pase-like"/>
</dbReference>
<dbReference type="InterPro" id="IPR050374">
    <property type="entry name" value="RRT5_SRSF_SR"/>
</dbReference>
<feature type="zinc finger region" description="C3H1-type" evidence="13">
    <location>
        <begin position="299"/>
        <end position="327"/>
    </location>
</feature>
<dbReference type="SMART" id="SM00360">
    <property type="entry name" value="RRM"/>
    <property type="match status" value="2"/>
</dbReference>
<dbReference type="AlphaFoldDB" id="A0A418D2C8"/>
<name>A0A418D2C8_APHAT</name>
<dbReference type="NCBIfam" id="TIGR01489">
    <property type="entry name" value="DKMTPPase-SF"/>
    <property type="match status" value="1"/>
</dbReference>
<dbReference type="PROSITE" id="PS50103">
    <property type="entry name" value="ZF_C3H1"/>
    <property type="match status" value="2"/>
</dbReference>
<evidence type="ECO:0000313" key="18">
    <source>
        <dbReference type="Proteomes" id="UP000285712"/>
    </source>
</evidence>
<dbReference type="GO" id="GO:0016791">
    <property type="term" value="F:phosphatase activity"/>
    <property type="evidence" value="ECO:0007669"/>
    <property type="project" value="InterPro"/>
</dbReference>
<dbReference type="GO" id="GO:0005634">
    <property type="term" value="C:nucleus"/>
    <property type="evidence" value="ECO:0007669"/>
    <property type="project" value="UniProtKB-SubCell"/>
</dbReference>
<evidence type="ECO:0000256" key="9">
    <source>
        <dbReference type="ARBA" id="ARBA00022842"/>
    </source>
</evidence>
<reference evidence="17 18" key="1">
    <citation type="submission" date="2018-08" db="EMBL/GenBank/DDBJ databases">
        <title>Aphanomyces genome sequencing and annotation.</title>
        <authorList>
            <person name="Minardi D."/>
            <person name="Oidtmann B."/>
            <person name="Van Der Giezen M."/>
            <person name="Studholme D.J."/>
        </authorList>
    </citation>
    <scope>NUCLEOTIDE SEQUENCE [LARGE SCALE GENOMIC DNA]</scope>
    <source>
        <strain evidence="17 18">Sv</strain>
    </source>
</reference>
<keyword evidence="4 13" id="KW-0479">Metal-binding</keyword>
<dbReference type="CDD" id="cd12599">
    <property type="entry name" value="RRM1_SF2_plant_like"/>
    <property type="match status" value="1"/>
</dbReference>
<feature type="compositionally biased region" description="Low complexity" evidence="14">
    <location>
        <begin position="460"/>
        <end position="477"/>
    </location>
</feature>
<evidence type="ECO:0000256" key="5">
    <source>
        <dbReference type="ARBA" id="ARBA00022737"/>
    </source>
</evidence>
<dbReference type="InterPro" id="IPR036412">
    <property type="entry name" value="HAD-like_sf"/>
</dbReference>